<accession>A0A835HAG7</accession>
<organism evidence="1 2">
    <name type="scientific">Coptis chinensis</name>
    <dbReference type="NCBI Taxonomy" id="261450"/>
    <lineage>
        <taxon>Eukaryota</taxon>
        <taxon>Viridiplantae</taxon>
        <taxon>Streptophyta</taxon>
        <taxon>Embryophyta</taxon>
        <taxon>Tracheophyta</taxon>
        <taxon>Spermatophyta</taxon>
        <taxon>Magnoliopsida</taxon>
        <taxon>Ranunculales</taxon>
        <taxon>Ranunculaceae</taxon>
        <taxon>Coptidoideae</taxon>
        <taxon>Coptis</taxon>
    </lineage>
</organism>
<dbReference type="AlphaFoldDB" id="A0A835HAG7"/>
<dbReference type="InterPro" id="IPR044630">
    <property type="entry name" value="SPA1/2/3/4"/>
</dbReference>
<sequence length="422" mass="48214">MLAWEKFCGEDWAKLQKKYHTLEKEDLLKYCFSSAYIVAFLHDSLGIALDNGRMLIVDPMKRMTIPEIRQHPWFQAHLPRYLAVPPPDTMQQAKKRMTIPEIRQHPWFQAHLPRYLAVPPPDTMQQAKKDSSFSRMHPSEPAASTMGHRFVGYMDYQGINLRPHFPIERKWALGLQDWFHESGGRHPIRLGIRSFYHAKYVRLGQRTLRPDLLNVLSMVTQLGGAGLLISQTLLYPRVERILGPIMVARIAAVKAEDVTPRIESLLEELRMARNEVSALRAQVAVYKAYAYHISLPMPITSCKFGSIDPISGQETDDDNGQFVSSVCWRGNSNTVMTANSIGSIKLLQLVSNFFRRRDFLWCFRVLRNYIEKGSKGTHPTGVNQSCRKSISASNAMPKGFRCRLAIEASQPLNFVEVEEAEN</sequence>
<name>A0A835HAG7_9MAGN</name>
<dbReference type="GO" id="GO:0009640">
    <property type="term" value="P:photomorphogenesis"/>
    <property type="evidence" value="ECO:0007669"/>
    <property type="project" value="InterPro"/>
</dbReference>
<dbReference type="Gene3D" id="3.30.420.150">
    <property type="entry name" value="Exopolyphosphatase. Domain 2"/>
    <property type="match status" value="1"/>
</dbReference>
<reference evidence="1 2" key="1">
    <citation type="submission" date="2020-10" db="EMBL/GenBank/DDBJ databases">
        <title>The Coptis chinensis genome and diversification of protoberbering-type alkaloids.</title>
        <authorList>
            <person name="Wang B."/>
            <person name="Shu S."/>
            <person name="Song C."/>
            <person name="Liu Y."/>
        </authorList>
    </citation>
    <scope>NUCLEOTIDE SEQUENCE [LARGE SCALE GENOMIC DNA]</scope>
    <source>
        <strain evidence="1">HL-2020</strain>
        <tissue evidence="1">Leaf</tissue>
    </source>
</reference>
<comment type="caution">
    <text evidence="1">The sequence shown here is derived from an EMBL/GenBank/DDBJ whole genome shotgun (WGS) entry which is preliminary data.</text>
</comment>
<gene>
    <name evidence="1" type="ORF">IFM89_008822</name>
</gene>
<dbReference type="EMBL" id="JADFTS010000007">
    <property type="protein sequence ID" value="KAF9596296.1"/>
    <property type="molecule type" value="Genomic_DNA"/>
</dbReference>
<dbReference type="Proteomes" id="UP000631114">
    <property type="component" value="Unassembled WGS sequence"/>
</dbReference>
<dbReference type="PANTHER" id="PTHR44218">
    <property type="entry name" value="PROTEIN SPA1-RELATED 2"/>
    <property type="match status" value="1"/>
</dbReference>
<proteinExistence type="predicted"/>
<protein>
    <submittedName>
        <fullName evidence="1">Uncharacterized protein</fullName>
    </submittedName>
</protein>
<dbReference type="Gene3D" id="2.130.10.10">
    <property type="entry name" value="YVTN repeat-like/Quinoprotein amine dehydrogenase"/>
    <property type="match status" value="1"/>
</dbReference>
<dbReference type="InterPro" id="IPR015943">
    <property type="entry name" value="WD40/YVTN_repeat-like_dom_sf"/>
</dbReference>
<keyword evidence="2" id="KW-1185">Reference proteome</keyword>
<dbReference type="OrthoDB" id="273771at2759"/>
<evidence type="ECO:0000313" key="1">
    <source>
        <dbReference type="EMBL" id="KAF9596296.1"/>
    </source>
</evidence>
<evidence type="ECO:0000313" key="2">
    <source>
        <dbReference type="Proteomes" id="UP000631114"/>
    </source>
</evidence>
<dbReference type="PANTHER" id="PTHR44218:SF6">
    <property type="entry name" value="PROTEIN SUPPRESSOR OF PHYA-105 1"/>
    <property type="match status" value="1"/>
</dbReference>